<evidence type="ECO:0000256" key="1">
    <source>
        <dbReference type="ARBA" id="ARBA00006611"/>
    </source>
</evidence>
<dbReference type="EMBL" id="AP026830">
    <property type="protein sequence ID" value="BDR92415.1"/>
    <property type="molecule type" value="Genomic_DNA"/>
</dbReference>
<protein>
    <recommendedName>
        <fullName evidence="2">Bacterial type II secretion system protein E domain-containing protein</fullName>
    </recommendedName>
</protein>
<dbReference type="RefSeq" id="WP_188602967.1">
    <property type="nucleotide sequence ID" value="NZ_AP026830.1"/>
</dbReference>
<dbReference type="Proteomes" id="UP000657075">
    <property type="component" value="Unassembled WGS sequence"/>
</dbReference>
<dbReference type="InterPro" id="IPR050921">
    <property type="entry name" value="T4SS_GSP_E_ATPase"/>
</dbReference>
<evidence type="ECO:0000313" key="6">
    <source>
        <dbReference type="Proteomes" id="UP001060771"/>
    </source>
</evidence>
<dbReference type="InterPro" id="IPR001482">
    <property type="entry name" value="T2SS/T4SS_dom"/>
</dbReference>
<dbReference type="SUPFAM" id="SSF52540">
    <property type="entry name" value="P-loop containing nucleoside triphosphate hydrolases"/>
    <property type="match status" value="1"/>
</dbReference>
<gene>
    <name evidence="4" type="ORF">GCM10007112_10240</name>
    <name evidence="3" type="ORF">Vsou_15080</name>
</gene>
<dbReference type="Pfam" id="PF00437">
    <property type="entry name" value="T2SSE"/>
    <property type="match status" value="1"/>
</dbReference>
<proteinExistence type="inferred from homology"/>
<dbReference type="Gene3D" id="3.40.50.300">
    <property type="entry name" value="P-loop containing nucleotide triphosphate hydrolases"/>
    <property type="match status" value="1"/>
</dbReference>
<dbReference type="Gene3D" id="3.30.450.380">
    <property type="match status" value="1"/>
</dbReference>
<evidence type="ECO:0000313" key="5">
    <source>
        <dbReference type="Proteomes" id="UP000657075"/>
    </source>
</evidence>
<reference evidence="4" key="2">
    <citation type="submission" date="2020-09" db="EMBL/GenBank/DDBJ databases">
        <authorList>
            <person name="Sun Q."/>
            <person name="Ohkuma M."/>
        </authorList>
    </citation>
    <scope>NUCLEOTIDE SEQUENCE</scope>
    <source>
        <strain evidence="4">JCM 11219</strain>
    </source>
</reference>
<evidence type="ECO:0000313" key="3">
    <source>
        <dbReference type="EMBL" id="BDR92415.1"/>
    </source>
</evidence>
<comment type="similarity">
    <text evidence="1">Belongs to the GSP E family.</text>
</comment>
<dbReference type="EMBL" id="BMNM01000003">
    <property type="protein sequence ID" value="GGI75416.1"/>
    <property type="molecule type" value="Genomic_DNA"/>
</dbReference>
<evidence type="ECO:0000313" key="4">
    <source>
        <dbReference type="EMBL" id="GGI75416.1"/>
    </source>
</evidence>
<reference evidence="6" key="3">
    <citation type="submission" date="2022-09" db="EMBL/GenBank/DDBJ databases">
        <title>Complete genome sequence of Vulcanisaeta souniana.</title>
        <authorList>
            <person name="Kato S."/>
            <person name="Itoh T."/>
            <person name="Ohkuma M."/>
        </authorList>
    </citation>
    <scope>NUCLEOTIDE SEQUENCE [LARGE SCALE GENOMIC DNA]</scope>
    <source>
        <strain evidence="6">JCM 11219</strain>
    </source>
</reference>
<keyword evidence="6" id="KW-1185">Reference proteome</keyword>
<name>A0A830E8V5_9CREN</name>
<organism evidence="4 5">
    <name type="scientific">Vulcanisaeta souniana JCM 11219</name>
    <dbReference type="NCBI Taxonomy" id="1293586"/>
    <lineage>
        <taxon>Archaea</taxon>
        <taxon>Thermoproteota</taxon>
        <taxon>Thermoprotei</taxon>
        <taxon>Thermoproteales</taxon>
        <taxon>Thermoproteaceae</taxon>
        <taxon>Vulcanisaeta</taxon>
    </lineage>
</organism>
<evidence type="ECO:0000259" key="2">
    <source>
        <dbReference type="Pfam" id="PF00437"/>
    </source>
</evidence>
<dbReference type="PANTHER" id="PTHR30486">
    <property type="entry name" value="TWITCHING MOTILITY PROTEIN PILT"/>
    <property type="match status" value="1"/>
</dbReference>
<dbReference type="GO" id="GO:0016887">
    <property type="term" value="F:ATP hydrolysis activity"/>
    <property type="evidence" value="ECO:0007669"/>
    <property type="project" value="InterPro"/>
</dbReference>
<dbReference type="OrthoDB" id="33500at2157"/>
<reference evidence="4" key="1">
    <citation type="journal article" date="2014" name="Int. J. Syst. Evol. Microbiol.">
        <title>Complete genome sequence of Corynebacterium casei LMG S-19264T (=DSM 44701T), isolated from a smear-ripened cheese.</title>
        <authorList>
            <consortium name="US DOE Joint Genome Institute (JGI-PGF)"/>
            <person name="Walter F."/>
            <person name="Albersmeier A."/>
            <person name="Kalinowski J."/>
            <person name="Ruckert C."/>
        </authorList>
    </citation>
    <scope>NUCLEOTIDE SEQUENCE</scope>
    <source>
        <strain evidence="4">JCM 11219</strain>
    </source>
</reference>
<feature type="domain" description="Bacterial type II secretion system protein E" evidence="2">
    <location>
        <begin position="216"/>
        <end position="395"/>
    </location>
</feature>
<accession>A0A830E8V5</accession>
<dbReference type="GeneID" id="76207059"/>
<dbReference type="InterPro" id="IPR027417">
    <property type="entry name" value="P-loop_NTPase"/>
</dbReference>
<dbReference type="AlphaFoldDB" id="A0A830E8V5"/>
<sequence>MGLFYGRSVGAVDGEVVFSRRVSFQGFPSSVVVYSTTWGTGCFVDVGDAALPGVDDFNLERFITRHMPRVRDSVIRGVSAGLGFKDSVINALRTEVNTYLRGVGVNASGDDLNRWASLLFRGLYGYGTLEPIIMTGDEVGLTDIYVTPGARVHVKLSSLGDCQTGIVPSASEVDLLINVIGDRTGAYPTYYGPSIETYDRAHRPMLRVSVDSFDVTDRTRVSIRVFPTRAWKLIDVVRLGSIDVRLAAYLWLALEIGYPILMIGPAGSGKTSMSAALMSALPPSTVIAKVEDIDEVLLPQELVSDYASSVIPLLSREGHGAGVRPIPLFQRLVHALRVGADYIFVNEVRGPEDTRAWLHAIMSGQVGGATTMHAGGVEEALVRLREYGVPIEEIKLLVVLMGRSEEGNRVVRRVVGVWVVDGGKPLVAWDGALREDVLVKFLGGRVGEDFVIREVGDREAFLGHYSGFDVDEAEWVRLIALFHRARNLVMPREVRSDVVFEEP</sequence>
<reference evidence="3" key="4">
    <citation type="journal article" date="2023" name="Microbiol. Resour. Announc.">
        <title>Complete Genome Sequence of Vulcanisaeta souniana Strain IC-059, a Hyperthermophilic Archaeon Isolated from Hot Spring Water in Japan.</title>
        <authorList>
            <person name="Kato S."/>
            <person name="Itoh T."/>
            <person name="Wu L."/>
            <person name="Ma J."/>
            <person name="Ohkuma M."/>
        </authorList>
    </citation>
    <scope>NUCLEOTIDE SEQUENCE</scope>
    <source>
        <strain evidence="3">JCM 11219</strain>
    </source>
</reference>
<dbReference type="Proteomes" id="UP001060771">
    <property type="component" value="Chromosome"/>
</dbReference>
<dbReference type="PANTHER" id="PTHR30486:SF6">
    <property type="entry name" value="TYPE IV PILUS RETRACTATION ATPASE PILT"/>
    <property type="match status" value="1"/>
</dbReference>